<evidence type="ECO:0000256" key="3">
    <source>
        <dbReference type="ARBA" id="ARBA00023012"/>
    </source>
</evidence>
<evidence type="ECO:0000313" key="6">
    <source>
        <dbReference type="EMBL" id="AZI42891.1"/>
    </source>
</evidence>
<feature type="transmembrane region" description="Helical" evidence="4">
    <location>
        <begin position="12"/>
        <end position="29"/>
    </location>
</feature>
<keyword evidence="7" id="KW-1185">Reference proteome</keyword>
<evidence type="ECO:0000256" key="4">
    <source>
        <dbReference type="SAM" id="Phobius"/>
    </source>
</evidence>
<dbReference type="SUPFAM" id="SSF55874">
    <property type="entry name" value="ATPase domain of HSP90 chaperone/DNA topoisomerase II/histidine kinase"/>
    <property type="match status" value="1"/>
</dbReference>
<feature type="domain" description="Histidine kinase/HSP90-like ATPase" evidence="5">
    <location>
        <begin position="291"/>
        <end position="378"/>
    </location>
</feature>
<dbReference type="GO" id="GO:0000155">
    <property type="term" value="F:phosphorelay sensor kinase activity"/>
    <property type="evidence" value="ECO:0007669"/>
    <property type="project" value="InterPro"/>
</dbReference>
<feature type="transmembrane region" description="Helical" evidence="4">
    <location>
        <begin position="41"/>
        <end position="57"/>
    </location>
</feature>
<keyword evidence="3" id="KW-0902">Two-component regulatory system</keyword>
<protein>
    <submittedName>
        <fullName evidence="6">Sensor histidine kinase</fullName>
    </submittedName>
</protein>
<dbReference type="RefSeq" id="WP_124870355.1">
    <property type="nucleotide sequence ID" value="NZ_CP034183.1"/>
</dbReference>
<keyword evidence="4" id="KW-0472">Membrane</keyword>
<dbReference type="EMBL" id="CP034183">
    <property type="protein sequence ID" value="AZI42891.1"/>
    <property type="molecule type" value="Genomic_DNA"/>
</dbReference>
<keyword evidence="4" id="KW-0812">Transmembrane</keyword>
<feature type="transmembrane region" description="Helical" evidence="4">
    <location>
        <begin position="78"/>
        <end position="94"/>
    </location>
</feature>
<dbReference type="Proteomes" id="UP000276417">
    <property type="component" value="Chromosome 1"/>
</dbReference>
<dbReference type="Pfam" id="PF07730">
    <property type="entry name" value="HisKA_3"/>
    <property type="match status" value="1"/>
</dbReference>
<dbReference type="PANTHER" id="PTHR24421">
    <property type="entry name" value="NITRATE/NITRITE SENSOR PROTEIN NARX-RELATED"/>
    <property type="match status" value="1"/>
</dbReference>
<dbReference type="Gene3D" id="1.20.5.1930">
    <property type="match status" value="1"/>
</dbReference>
<dbReference type="InterPro" id="IPR050482">
    <property type="entry name" value="Sensor_HK_TwoCompSys"/>
</dbReference>
<gene>
    <name evidence="6" type="ORF">EHF33_09125</name>
</gene>
<reference evidence="6 7" key="1">
    <citation type="submission" date="2018-11" db="EMBL/GenBank/DDBJ databases">
        <title>Deinococcus shelandsis sp. nov., isolated from South Shetland Islands soil of Antarctica.</title>
        <authorList>
            <person name="Tian J."/>
        </authorList>
    </citation>
    <scope>NUCLEOTIDE SEQUENCE [LARGE SCALE GENOMIC DNA]</scope>
    <source>
        <strain evidence="6 7">S14-83T</strain>
    </source>
</reference>
<dbReference type="GO" id="GO:0046983">
    <property type="term" value="F:protein dimerization activity"/>
    <property type="evidence" value="ECO:0007669"/>
    <property type="project" value="InterPro"/>
</dbReference>
<keyword evidence="2 6" id="KW-0418">Kinase</keyword>
<dbReference type="PANTHER" id="PTHR24421:SF63">
    <property type="entry name" value="SENSOR HISTIDINE KINASE DESK"/>
    <property type="match status" value="1"/>
</dbReference>
<dbReference type="InterPro" id="IPR011712">
    <property type="entry name" value="Sig_transdc_His_kin_sub3_dim/P"/>
</dbReference>
<sequence length="390" mass="43213">MPSERKQEKWGRFWRLFPLVWLVYLYFPISGVLGSSQPETVKLLTVLGVVVFVWLWTQLYNQREARVRHVRHTETHQFWVLAAYVWCLVMFAGLTLLPGLLSGNGFTFLVYGAAVAGFQRSFRVALWGLIGVVFAMFVPGWFGAAPLGLFDIVQVLLLSSFAMYGNHAGFRQGISQQRLEEVQLEKEKLAADAERERIARDLHDLLGHTLSVIVLKSELASKLAEKNPARAAQEIREVERISREALSEVRAAVQGYKGSGLSAELARSKVALDAAGVRLILERPPLELPPATEAGLSMVLREAVTNVVRHARAKTCTIRIEEQESAYWLEVTDDGVGGATPEGSGLTGMRERVRALGGELRREGESGTRLSAKFPIQIPSALPNLGKVRA</sequence>
<keyword evidence="4" id="KW-1133">Transmembrane helix</keyword>
<dbReference type="InterPro" id="IPR003594">
    <property type="entry name" value="HATPase_dom"/>
</dbReference>
<dbReference type="Pfam" id="PF02518">
    <property type="entry name" value="HATPase_c"/>
    <property type="match status" value="1"/>
</dbReference>
<dbReference type="AlphaFoldDB" id="A0A3G8YMT7"/>
<dbReference type="CDD" id="cd16917">
    <property type="entry name" value="HATPase_UhpB-NarQ-NarX-like"/>
    <property type="match status" value="1"/>
</dbReference>
<keyword evidence="1" id="KW-0808">Transferase</keyword>
<proteinExistence type="predicted"/>
<evidence type="ECO:0000313" key="7">
    <source>
        <dbReference type="Proteomes" id="UP000276417"/>
    </source>
</evidence>
<evidence type="ECO:0000256" key="2">
    <source>
        <dbReference type="ARBA" id="ARBA00022777"/>
    </source>
</evidence>
<evidence type="ECO:0000256" key="1">
    <source>
        <dbReference type="ARBA" id="ARBA00022679"/>
    </source>
</evidence>
<evidence type="ECO:0000259" key="5">
    <source>
        <dbReference type="SMART" id="SM00387"/>
    </source>
</evidence>
<dbReference type="GO" id="GO:0016020">
    <property type="term" value="C:membrane"/>
    <property type="evidence" value="ECO:0007669"/>
    <property type="project" value="InterPro"/>
</dbReference>
<dbReference type="KEGG" id="dph:EHF33_09125"/>
<dbReference type="Gene3D" id="3.30.565.10">
    <property type="entry name" value="Histidine kinase-like ATPase, C-terminal domain"/>
    <property type="match status" value="1"/>
</dbReference>
<dbReference type="SMART" id="SM00387">
    <property type="entry name" value="HATPase_c"/>
    <property type="match status" value="1"/>
</dbReference>
<name>A0A3G8YMT7_9DEIO</name>
<dbReference type="OrthoDB" id="9797605at2"/>
<feature type="transmembrane region" description="Helical" evidence="4">
    <location>
        <begin position="100"/>
        <end position="118"/>
    </location>
</feature>
<organism evidence="6 7">
    <name type="scientific">Deinococcus psychrotolerans</name>
    <dbReference type="NCBI Taxonomy" id="2489213"/>
    <lineage>
        <taxon>Bacteria</taxon>
        <taxon>Thermotogati</taxon>
        <taxon>Deinococcota</taxon>
        <taxon>Deinococci</taxon>
        <taxon>Deinococcales</taxon>
        <taxon>Deinococcaceae</taxon>
        <taxon>Deinococcus</taxon>
    </lineage>
</organism>
<dbReference type="InterPro" id="IPR036890">
    <property type="entry name" value="HATPase_C_sf"/>
</dbReference>
<feature type="transmembrane region" description="Helical" evidence="4">
    <location>
        <begin position="125"/>
        <end position="142"/>
    </location>
</feature>
<accession>A0A3G8YMT7</accession>